<evidence type="ECO:0000256" key="12">
    <source>
        <dbReference type="RuleBase" id="RU003694"/>
    </source>
</evidence>
<evidence type="ECO:0000256" key="7">
    <source>
        <dbReference type="ARBA" id="ARBA00023098"/>
    </source>
</evidence>
<evidence type="ECO:0000256" key="1">
    <source>
        <dbReference type="ARBA" id="ARBA00005194"/>
    </source>
</evidence>
<dbReference type="STRING" id="246404.A0A507FG11"/>
<gene>
    <name evidence="14" type="ORF">CcCBS67573_g03566</name>
</gene>
<feature type="domain" description="Ketosynthase family 3 (KS3)" evidence="13">
    <location>
        <begin position="63"/>
        <end position="475"/>
    </location>
</feature>
<dbReference type="Gene3D" id="3.40.47.10">
    <property type="match status" value="1"/>
</dbReference>
<dbReference type="GO" id="GO:0006633">
    <property type="term" value="P:fatty acid biosynthetic process"/>
    <property type="evidence" value="ECO:0007669"/>
    <property type="project" value="UniProtKB-KW"/>
</dbReference>
<evidence type="ECO:0000256" key="10">
    <source>
        <dbReference type="ARBA" id="ARBA00044350"/>
    </source>
</evidence>
<comment type="similarity">
    <text evidence="2 12">Belongs to the thiolase-like superfamily. Beta-ketoacyl-ACP synthases family.</text>
</comment>
<evidence type="ECO:0000259" key="13">
    <source>
        <dbReference type="PROSITE" id="PS52004"/>
    </source>
</evidence>
<dbReference type="EMBL" id="QEAP01000092">
    <property type="protein sequence ID" value="TPX75174.1"/>
    <property type="molecule type" value="Genomic_DNA"/>
</dbReference>
<dbReference type="CDD" id="cd00834">
    <property type="entry name" value="KAS_I_II"/>
    <property type="match status" value="1"/>
</dbReference>
<evidence type="ECO:0000256" key="2">
    <source>
        <dbReference type="ARBA" id="ARBA00008467"/>
    </source>
</evidence>
<keyword evidence="9" id="KW-0012">Acyltransferase</keyword>
<comment type="caution">
    <text evidence="14">The sequence shown here is derived from an EMBL/GenBank/DDBJ whole genome shotgun (WGS) entry which is preliminary data.</text>
</comment>
<dbReference type="SMART" id="SM00825">
    <property type="entry name" value="PKS_KS"/>
    <property type="match status" value="1"/>
</dbReference>
<dbReference type="Proteomes" id="UP000320333">
    <property type="component" value="Unassembled WGS sequence"/>
</dbReference>
<keyword evidence="15" id="KW-1185">Reference proteome</keyword>
<dbReference type="FunFam" id="3.40.47.10:FF:000015">
    <property type="entry name" value="3-oxoacyl-[acyl-carrier-protein] synthase, mitochondrial"/>
    <property type="match status" value="1"/>
</dbReference>
<evidence type="ECO:0000256" key="4">
    <source>
        <dbReference type="ARBA" id="ARBA00022516"/>
    </source>
</evidence>
<dbReference type="InterPro" id="IPR000794">
    <property type="entry name" value="Beta-ketoacyl_synthase"/>
</dbReference>
<dbReference type="InterPro" id="IPR014030">
    <property type="entry name" value="Ketoacyl_synth_N"/>
</dbReference>
<evidence type="ECO:0000256" key="9">
    <source>
        <dbReference type="ARBA" id="ARBA00023315"/>
    </source>
</evidence>
<dbReference type="GO" id="GO:0004315">
    <property type="term" value="F:3-oxoacyl-[acyl-carrier-protein] synthase activity"/>
    <property type="evidence" value="ECO:0007669"/>
    <property type="project" value="UniProtKB-EC"/>
</dbReference>
<dbReference type="PANTHER" id="PTHR11712">
    <property type="entry name" value="POLYKETIDE SYNTHASE-RELATED"/>
    <property type="match status" value="1"/>
</dbReference>
<dbReference type="PROSITE" id="PS52004">
    <property type="entry name" value="KS3_2"/>
    <property type="match status" value="1"/>
</dbReference>
<evidence type="ECO:0000256" key="3">
    <source>
        <dbReference type="ARBA" id="ARBA00013191"/>
    </source>
</evidence>
<dbReference type="SUPFAM" id="SSF53901">
    <property type="entry name" value="Thiolase-like"/>
    <property type="match status" value="2"/>
</dbReference>
<evidence type="ECO:0000313" key="14">
    <source>
        <dbReference type="EMBL" id="TPX75174.1"/>
    </source>
</evidence>
<dbReference type="InterPro" id="IPR018201">
    <property type="entry name" value="Ketoacyl_synth_AS"/>
</dbReference>
<organism evidence="14 15">
    <name type="scientific">Chytriomyces confervae</name>
    <dbReference type="NCBI Taxonomy" id="246404"/>
    <lineage>
        <taxon>Eukaryota</taxon>
        <taxon>Fungi</taxon>
        <taxon>Fungi incertae sedis</taxon>
        <taxon>Chytridiomycota</taxon>
        <taxon>Chytridiomycota incertae sedis</taxon>
        <taxon>Chytridiomycetes</taxon>
        <taxon>Chytridiales</taxon>
        <taxon>Chytriomycetaceae</taxon>
        <taxon>Chytriomyces</taxon>
    </lineage>
</organism>
<keyword evidence="7" id="KW-0443">Lipid metabolism</keyword>
<dbReference type="Pfam" id="PF02801">
    <property type="entry name" value="Ketoacyl-synt_C"/>
    <property type="match status" value="1"/>
</dbReference>
<dbReference type="Pfam" id="PF00109">
    <property type="entry name" value="ketoacyl-synt"/>
    <property type="match status" value="1"/>
</dbReference>
<dbReference type="FunFam" id="3.40.47.10:FF:000024">
    <property type="entry name" value="3-oxoacyl-[acyl-carrier-protein] synthase, mitochondrial"/>
    <property type="match status" value="1"/>
</dbReference>
<sequence length="477" mass="50711">MKGYYGSLRTLAIWVIPSTEHKFPAEHAVVQNCDALASILVAIRILYYHYQAVVYISSTPMDERRVVVTGLGAVTPLGVGVKETWTRLVAGECGVVSVAGESGFETMPSQVAGRVKGFDASQWVPKQDTSKTTPFMHYAYAAAQMALTDANWFPATDAQRHRSGVCVGSGIGCIDEIASTALSFHEKGLKRVSPFFVPRTLVNMAAGNLSIRHGFQGPNHSVSTACATGAHSIGDAFRFIQYGDADVMLAGGTEASITPLSFAGFCRAKSLVTKFNDRPEEACRPFDEDRDGFVMGEGAAVLLLEEFEHAKARGATMYAEVRGYGLTGDANHITSPPEDGNGAARAMKRALETAGMRPEDVDYVNAHATGTMLGDLAETRAIQSVFGPDSKVAVSSTKGAVGHLLGAAGAVEALFTLLAVHHDIIPPTLNLNKLGPEFTLNYVRGKESLRGNPVRAAVSNSFGFGGTNASLVFSKVN</sequence>
<dbReference type="OrthoDB" id="5334845at2759"/>
<dbReference type="EC" id="2.3.1.41" evidence="3"/>
<evidence type="ECO:0000256" key="6">
    <source>
        <dbReference type="ARBA" id="ARBA00022832"/>
    </source>
</evidence>
<evidence type="ECO:0000256" key="5">
    <source>
        <dbReference type="ARBA" id="ARBA00022679"/>
    </source>
</evidence>
<dbReference type="InterPro" id="IPR017568">
    <property type="entry name" value="3-oxoacyl-ACP_synth-2"/>
</dbReference>
<evidence type="ECO:0000256" key="8">
    <source>
        <dbReference type="ARBA" id="ARBA00023160"/>
    </source>
</evidence>
<dbReference type="InterPro" id="IPR020841">
    <property type="entry name" value="PKS_Beta-ketoAc_synthase_dom"/>
</dbReference>
<evidence type="ECO:0000256" key="11">
    <source>
        <dbReference type="ARBA" id="ARBA00072686"/>
    </source>
</evidence>
<dbReference type="GO" id="GO:0005739">
    <property type="term" value="C:mitochondrion"/>
    <property type="evidence" value="ECO:0007669"/>
    <property type="project" value="TreeGrafter"/>
</dbReference>
<keyword evidence="5 12" id="KW-0808">Transferase</keyword>
<dbReference type="InterPro" id="IPR016039">
    <property type="entry name" value="Thiolase-like"/>
</dbReference>
<comment type="pathway">
    <text evidence="1">Lipid metabolism; fatty acid biosynthesis.</text>
</comment>
<dbReference type="NCBIfam" id="TIGR03150">
    <property type="entry name" value="fabF"/>
    <property type="match status" value="1"/>
</dbReference>
<dbReference type="NCBIfam" id="NF005589">
    <property type="entry name" value="PRK07314.1"/>
    <property type="match status" value="1"/>
</dbReference>
<evidence type="ECO:0000313" key="15">
    <source>
        <dbReference type="Proteomes" id="UP000320333"/>
    </source>
</evidence>
<proteinExistence type="inferred from homology"/>
<name>A0A507FG11_9FUNG</name>
<dbReference type="InterPro" id="IPR014031">
    <property type="entry name" value="Ketoacyl_synth_C"/>
</dbReference>
<dbReference type="PANTHER" id="PTHR11712:SF336">
    <property type="entry name" value="3-OXOACYL-[ACYL-CARRIER-PROTEIN] SYNTHASE, MITOCHONDRIAL"/>
    <property type="match status" value="1"/>
</dbReference>
<protein>
    <recommendedName>
        <fullName evidence="11">3-oxoacyl-[acyl-carrier-protein] synthase, mitochondrial</fullName>
        <ecNumber evidence="3">2.3.1.41</ecNumber>
    </recommendedName>
    <alternativeName>
        <fullName evidence="10">Beta-ketoacyl-ACP synthase</fullName>
    </alternativeName>
</protein>
<reference evidence="14 15" key="1">
    <citation type="journal article" date="2019" name="Sci. Rep.">
        <title>Comparative genomics of chytrid fungi reveal insights into the obligate biotrophic and pathogenic lifestyle of Synchytrium endobioticum.</title>
        <authorList>
            <person name="van de Vossenberg B.T.L.H."/>
            <person name="Warris S."/>
            <person name="Nguyen H.D.T."/>
            <person name="van Gent-Pelzer M.P.E."/>
            <person name="Joly D.L."/>
            <person name="van de Geest H.C."/>
            <person name="Bonants P.J.M."/>
            <person name="Smith D.S."/>
            <person name="Levesque C.A."/>
            <person name="van der Lee T.A.J."/>
        </authorList>
    </citation>
    <scope>NUCLEOTIDE SEQUENCE [LARGE SCALE GENOMIC DNA]</scope>
    <source>
        <strain evidence="14 15">CBS 675.73</strain>
    </source>
</reference>
<accession>A0A507FG11</accession>
<keyword evidence="4" id="KW-0444">Lipid biosynthesis</keyword>
<keyword evidence="8" id="KW-0275">Fatty acid biosynthesis</keyword>
<dbReference type="PROSITE" id="PS00606">
    <property type="entry name" value="KS3_1"/>
    <property type="match status" value="1"/>
</dbReference>
<dbReference type="AlphaFoldDB" id="A0A507FG11"/>
<keyword evidence="6" id="KW-0276">Fatty acid metabolism</keyword>